<dbReference type="GO" id="GO:0016020">
    <property type="term" value="C:membrane"/>
    <property type="evidence" value="ECO:0007669"/>
    <property type="project" value="UniProtKB-SubCell"/>
</dbReference>
<dbReference type="SMART" id="SM00184">
    <property type="entry name" value="RING"/>
    <property type="match status" value="1"/>
</dbReference>
<feature type="domain" description="RING-type" evidence="17">
    <location>
        <begin position="357"/>
        <end position="399"/>
    </location>
</feature>
<evidence type="ECO:0000259" key="17">
    <source>
        <dbReference type="PROSITE" id="PS50089"/>
    </source>
</evidence>
<evidence type="ECO:0000256" key="11">
    <source>
        <dbReference type="ARBA" id="ARBA00022833"/>
    </source>
</evidence>
<feature type="transmembrane region" description="Helical" evidence="16">
    <location>
        <begin position="12"/>
        <end position="30"/>
    </location>
</feature>
<feature type="transmembrane region" description="Helical" evidence="16">
    <location>
        <begin position="276"/>
        <end position="296"/>
    </location>
</feature>
<reference evidence="18 19" key="1">
    <citation type="journal article" date="2022" name="Nat. Genet.">
        <title>Improved pea reference genome and pan-genome highlight genomic features and evolutionary characteristics.</title>
        <authorList>
            <person name="Yang T."/>
            <person name="Liu R."/>
            <person name="Luo Y."/>
            <person name="Hu S."/>
            <person name="Wang D."/>
            <person name="Wang C."/>
            <person name="Pandey M.K."/>
            <person name="Ge S."/>
            <person name="Xu Q."/>
            <person name="Li N."/>
            <person name="Li G."/>
            <person name="Huang Y."/>
            <person name="Saxena R.K."/>
            <person name="Ji Y."/>
            <person name="Li M."/>
            <person name="Yan X."/>
            <person name="He Y."/>
            <person name="Liu Y."/>
            <person name="Wang X."/>
            <person name="Xiang C."/>
            <person name="Varshney R.K."/>
            <person name="Ding H."/>
            <person name="Gao S."/>
            <person name="Zong X."/>
        </authorList>
    </citation>
    <scope>NUCLEOTIDE SEQUENCE [LARGE SCALE GENOMIC DNA]</scope>
    <source>
        <strain evidence="18 19">cv. Zhongwan 6</strain>
    </source>
</reference>
<comment type="subcellular location">
    <subcellularLocation>
        <location evidence="2">Membrane</location>
        <topology evidence="2">Single-pass membrane protein</topology>
    </subcellularLocation>
</comment>
<dbReference type="GO" id="GO:0061630">
    <property type="term" value="F:ubiquitin protein ligase activity"/>
    <property type="evidence" value="ECO:0007669"/>
    <property type="project" value="UniProtKB-EC"/>
</dbReference>
<keyword evidence="12 16" id="KW-1133">Transmembrane helix</keyword>
<dbReference type="GO" id="GO:0030247">
    <property type="term" value="F:polysaccharide binding"/>
    <property type="evidence" value="ECO:0007669"/>
    <property type="project" value="InterPro"/>
</dbReference>
<comment type="similarity">
    <text evidence="14">Belongs to the RING-type zinc finger family. ATL subfamily.</text>
</comment>
<dbReference type="Gene3D" id="3.30.40.10">
    <property type="entry name" value="Zinc/RING finger domain, C3HC4 (zinc finger)"/>
    <property type="match status" value="1"/>
</dbReference>
<evidence type="ECO:0000256" key="3">
    <source>
        <dbReference type="ARBA" id="ARBA00004906"/>
    </source>
</evidence>
<evidence type="ECO:0000256" key="7">
    <source>
        <dbReference type="ARBA" id="ARBA00022723"/>
    </source>
</evidence>
<dbReference type="PANTHER" id="PTHR46279:SF31">
    <property type="entry name" value="RING-H2 FINGER PROTEIN ATL20-LIKE ISOFORM X1"/>
    <property type="match status" value="1"/>
</dbReference>
<keyword evidence="6 16" id="KW-0812">Transmembrane</keyword>
<dbReference type="Pfam" id="PF13947">
    <property type="entry name" value="GUB_WAK_bind"/>
    <property type="match status" value="1"/>
</dbReference>
<evidence type="ECO:0000256" key="15">
    <source>
        <dbReference type="PROSITE-ProRule" id="PRU00175"/>
    </source>
</evidence>
<dbReference type="InterPro" id="IPR025287">
    <property type="entry name" value="WAK_GUB"/>
</dbReference>
<sequence>MHTLIHSYHINIQMATLKFPFIFSIFLLFFDSTKSKHQSCVKRYCGNPNLGLLLEFPFILREQYHNINNQTARCGYPGFEVSCDRYKQAVLKLSNDREFVIKSFSLERQRMWISGPNNCPPLRFLQNIDFKDDSPFQWDNSFLSLFENVTFLNCSTNYAKEPNPMVDYLPIIPCLSNENYSIMYTLHSPLKSWNNSCHEIGFARVPVRDNSHQPLVIMDGLYSDVLLRWNTPSCGCEPDQFCGFQTDTGLDVTCFNYNYMTNHPGENPSTQKYKKFHFFPVVCGISGILFFLWISLSICKDRQQNQIQQRQTITNIEPNNPEPPWFVFGLDRSRIEQYPKIQLAENGQLPKSIDNVCSICLCEYKPMDTLRSIPQCNHHFHADCIDVWLKMNATCPLCRNLPGL</sequence>
<evidence type="ECO:0000256" key="5">
    <source>
        <dbReference type="ARBA" id="ARBA00022679"/>
    </source>
</evidence>
<evidence type="ECO:0000256" key="8">
    <source>
        <dbReference type="ARBA" id="ARBA00022729"/>
    </source>
</evidence>
<evidence type="ECO:0000256" key="10">
    <source>
        <dbReference type="ARBA" id="ARBA00022786"/>
    </source>
</evidence>
<comment type="caution">
    <text evidence="18">The sequence shown here is derived from an EMBL/GenBank/DDBJ whole genome shotgun (WGS) entry which is preliminary data.</text>
</comment>
<name>A0A9D5BAQ9_PEA</name>
<dbReference type="Gramene" id="Psat02G0543800-T1">
    <property type="protein sequence ID" value="KAI5440078.1"/>
    <property type="gene ID" value="KIW84_025438"/>
</dbReference>
<dbReference type="Proteomes" id="UP001058974">
    <property type="component" value="Chromosome 2"/>
</dbReference>
<keyword evidence="13 16" id="KW-0472">Membrane</keyword>
<evidence type="ECO:0000256" key="16">
    <source>
        <dbReference type="SAM" id="Phobius"/>
    </source>
</evidence>
<evidence type="ECO:0000256" key="9">
    <source>
        <dbReference type="ARBA" id="ARBA00022771"/>
    </source>
</evidence>
<protein>
    <recommendedName>
        <fullName evidence="4">RING-type E3 ubiquitin transferase</fullName>
        <ecNumber evidence="4">2.3.2.27</ecNumber>
    </recommendedName>
</protein>
<dbReference type="InterPro" id="IPR013083">
    <property type="entry name" value="Znf_RING/FYVE/PHD"/>
</dbReference>
<evidence type="ECO:0000313" key="18">
    <source>
        <dbReference type="EMBL" id="KAI5440078.1"/>
    </source>
</evidence>
<dbReference type="Pfam" id="PF13639">
    <property type="entry name" value="zf-RING_2"/>
    <property type="match status" value="1"/>
</dbReference>
<dbReference type="EC" id="2.3.2.27" evidence="4"/>
<keyword evidence="7" id="KW-0479">Metal-binding</keyword>
<dbReference type="SUPFAM" id="SSF57850">
    <property type="entry name" value="RING/U-box"/>
    <property type="match status" value="1"/>
</dbReference>
<evidence type="ECO:0000256" key="12">
    <source>
        <dbReference type="ARBA" id="ARBA00022989"/>
    </source>
</evidence>
<proteinExistence type="inferred from homology"/>
<dbReference type="GO" id="GO:0008270">
    <property type="term" value="F:zinc ion binding"/>
    <property type="evidence" value="ECO:0007669"/>
    <property type="project" value="UniProtKB-KW"/>
</dbReference>
<accession>A0A9D5BAQ9</accession>
<keyword evidence="9 15" id="KW-0863">Zinc-finger</keyword>
<dbReference type="InterPro" id="IPR046948">
    <property type="entry name" value="ATL20-22-like"/>
</dbReference>
<evidence type="ECO:0000256" key="13">
    <source>
        <dbReference type="ARBA" id="ARBA00023136"/>
    </source>
</evidence>
<evidence type="ECO:0000256" key="6">
    <source>
        <dbReference type="ARBA" id="ARBA00022692"/>
    </source>
</evidence>
<evidence type="ECO:0000256" key="2">
    <source>
        <dbReference type="ARBA" id="ARBA00004167"/>
    </source>
</evidence>
<dbReference type="EMBL" id="JAMSHJ010000002">
    <property type="protein sequence ID" value="KAI5440078.1"/>
    <property type="molecule type" value="Genomic_DNA"/>
</dbReference>
<keyword evidence="19" id="KW-1185">Reference proteome</keyword>
<keyword evidence="5" id="KW-0808">Transferase</keyword>
<dbReference type="AlphaFoldDB" id="A0A9D5BAQ9"/>
<comment type="catalytic activity">
    <reaction evidence="1">
        <text>S-ubiquitinyl-[E2 ubiquitin-conjugating enzyme]-L-cysteine + [acceptor protein]-L-lysine = [E2 ubiquitin-conjugating enzyme]-L-cysteine + N(6)-ubiquitinyl-[acceptor protein]-L-lysine.</text>
        <dbReference type="EC" id="2.3.2.27"/>
    </reaction>
</comment>
<dbReference type="CDD" id="cd16461">
    <property type="entry name" value="RING-H2_EL5-like"/>
    <property type="match status" value="1"/>
</dbReference>
<gene>
    <name evidence="18" type="ORF">KIW84_025438</name>
</gene>
<evidence type="ECO:0000256" key="1">
    <source>
        <dbReference type="ARBA" id="ARBA00000900"/>
    </source>
</evidence>
<dbReference type="InterPro" id="IPR001841">
    <property type="entry name" value="Znf_RING"/>
</dbReference>
<organism evidence="18 19">
    <name type="scientific">Pisum sativum</name>
    <name type="common">Garden pea</name>
    <name type="synonym">Lathyrus oleraceus</name>
    <dbReference type="NCBI Taxonomy" id="3888"/>
    <lineage>
        <taxon>Eukaryota</taxon>
        <taxon>Viridiplantae</taxon>
        <taxon>Streptophyta</taxon>
        <taxon>Embryophyta</taxon>
        <taxon>Tracheophyta</taxon>
        <taxon>Spermatophyta</taxon>
        <taxon>Magnoliopsida</taxon>
        <taxon>eudicotyledons</taxon>
        <taxon>Gunneridae</taxon>
        <taxon>Pentapetalae</taxon>
        <taxon>rosids</taxon>
        <taxon>fabids</taxon>
        <taxon>Fabales</taxon>
        <taxon>Fabaceae</taxon>
        <taxon>Papilionoideae</taxon>
        <taxon>50 kb inversion clade</taxon>
        <taxon>NPAAA clade</taxon>
        <taxon>Hologalegina</taxon>
        <taxon>IRL clade</taxon>
        <taxon>Fabeae</taxon>
        <taxon>Lathyrus</taxon>
    </lineage>
</organism>
<evidence type="ECO:0000313" key="19">
    <source>
        <dbReference type="Proteomes" id="UP001058974"/>
    </source>
</evidence>
<dbReference type="PROSITE" id="PS50089">
    <property type="entry name" value="ZF_RING_2"/>
    <property type="match status" value="1"/>
</dbReference>
<evidence type="ECO:0000256" key="4">
    <source>
        <dbReference type="ARBA" id="ARBA00012483"/>
    </source>
</evidence>
<dbReference type="PANTHER" id="PTHR46279">
    <property type="entry name" value="RING/U-BOX SUPERFAMILY PROTEIN"/>
    <property type="match status" value="1"/>
</dbReference>
<keyword evidence="10" id="KW-0833">Ubl conjugation pathway</keyword>
<evidence type="ECO:0000256" key="14">
    <source>
        <dbReference type="ARBA" id="ARBA00024209"/>
    </source>
</evidence>
<comment type="pathway">
    <text evidence="3">Protein modification; protein ubiquitination.</text>
</comment>
<keyword evidence="11" id="KW-0862">Zinc</keyword>
<keyword evidence="8" id="KW-0732">Signal</keyword>